<dbReference type="Gene3D" id="3.20.20.30">
    <property type="entry name" value="Luciferase-like domain"/>
    <property type="match status" value="1"/>
</dbReference>
<dbReference type="GO" id="GO:0046306">
    <property type="term" value="P:alkanesulfonate catabolic process"/>
    <property type="evidence" value="ECO:0007669"/>
    <property type="project" value="TreeGrafter"/>
</dbReference>
<keyword evidence="5" id="KW-0812">Transmembrane</keyword>
<name>A0A6N7Z5K1_9PSEU</name>
<keyword evidence="4" id="KW-0503">Monooxygenase</keyword>
<keyword evidence="5" id="KW-1133">Transmembrane helix</keyword>
<sequence length="291" mass="32009">MKIGALLPHDEVGAHPGDLRDFVQTVEGLGYDHILQYEHVLGAGRGTRPDWTGPYDADNLFHEPFVLFGYLAGVTISIEFVTGVFILPQRQTALVAKQAAEVALLSGNRLRLGVGLGWNKVEYESLGVPWSRRAARYEEQISVLRALWGEHTTTVDGEFHTIIDAGINPRPTEPVPLWLGSGPAEPAIDRVARLADGWIPGGTFTAELGPQIERVRSLVESHGRDPAAFGIQARLVTSRMPAEQWGQECREWAKLGVSHLAVSSKGIGNETLSDHLRFLEKFKAENLDPVR</sequence>
<keyword evidence="3 7" id="KW-0560">Oxidoreductase</keyword>
<proteinExistence type="predicted"/>
<keyword evidence="2" id="KW-0288">FMN</keyword>
<reference evidence="7 8" key="1">
    <citation type="submission" date="2019-11" db="EMBL/GenBank/DDBJ databases">
        <title>Draft genome of Amycolatopsis RM579.</title>
        <authorList>
            <person name="Duangmal K."/>
            <person name="Mingma R."/>
        </authorList>
    </citation>
    <scope>NUCLEOTIDE SEQUENCE [LARGE SCALE GENOMIC DNA]</scope>
    <source>
        <strain evidence="7 8">RM579</strain>
    </source>
</reference>
<dbReference type="Pfam" id="PF00296">
    <property type="entry name" value="Bac_luciferase"/>
    <property type="match status" value="1"/>
</dbReference>
<organism evidence="7 8">
    <name type="scientific">Amycolatopsis pithecellobii</name>
    <dbReference type="NCBI Taxonomy" id="664692"/>
    <lineage>
        <taxon>Bacteria</taxon>
        <taxon>Bacillati</taxon>
        <taxon>Actinomycetota</taxon>
        <taxon>Actinomycetes</taxon>
        <taxon>Pseudonocardiales</taxon>
        <taxon>Pseudonocardiaceae</taxon>
        <taxon>Amycolatopsis</taxon>
    </lineage>
</organism>
<protein>
    <submittedName>
        <fullName evidence="7">TIGR03619 family F420-dependent LLM class oxidoreductase</fullName>
        <ecNumber evidence="7">1.-.-.-</ecNumber>
    </submittedName>
</protein>
<dbReference type="EC" id="1.-.-.-" evidence="7"/>
<evidence type="ECO:0000313" key="8">
    <source>
        <dbReference type="Proteomes" id="UP000440096"/>
    </source>
</evidence>
<keyword evidence="5" id="KW-0472">Membrane</keyword>
<dbReference type="InterPro" id="IPR019921">
    <property type="entry name" value="Lucif-like_OxRdtase_Rv2161c"/>
</dbReference>
<evidence type="ECO:0000256" key="1">
    <source>
        <dbReference type="ARBA" id="ARBA00022630"/>
    </source>
</evidence>
<gene>
    <name evidence="7" type="ORF">GKO32_26940</name>
</gene>
<evidence type="ECO:0000256" key="2">
    <source>
        <dbReference type="ARBA" id="ARBA00022643"/>
    </source>
</evidence>
<evidence type="ECO:0000313" key="7">
    <source>
        <dbReference type="EMBL" id="MTD57583.1"/>
    </source>
</evidence>
<comment type="caution">
    <text evidence="7">The sequence shown here is derived from an EMBL/GenBank/DDBJ whole genome shotgun (WGS) entry which is preliminary data.</text>
</comment>
<evidence type="ECO:0000259" key="6">
    <source>
        <dbReference type="Pfam" id="PF00296"/>
    </source>
</evidence>
<dbReference type="AlphaFoldDB" id="A0A6N7Z5K1"/>
<dbReference type="InterPro" id="IPR036661">
    <property type="entry name" value="Luciferase-like_sf"/>
</dbReference>
<dbReference type="EMBL" id="WMBA01000051">
    <property type="protein sequence ID" value="MTD57583.1"/>
    <property type="molecule type" value="Genomic_DNA"/>
</dbReference>
<keyword evidence="1" id="KW-0285">Flavoprotein</keyword>
<dbReference type="InterPro" id="IPR011251">
    <property type="entry name" value="Luciferase-like_dom"/>
</dbReference>
<dbReference type="GO" id="GO:0008726">
    <property type="term" value="F:alkanesulfonate monooxygenase activity"/>
    <property type="evidence" value="ECO:0007669"/>
    <property type="project" value="TreeGrafter"/>
</dbReference>
<dbReference type="NCBIfam" id="TIGR03619">
    <property type="entry name" value="F420_Rv2161c"/>
    <property type="match status" value="1"/>
</dbReference>
<dbReference type="InterPro" id="IPR050172">
    <property type="entry name" value="SsuD_RutA_monooxygenase"/>
</dbReference>
<dbReference type="SUPFAM" id="SSF51679">
    <property type="entry name" value="Bacterial luciferase-like"/>
    <property type="match status" value="1"/>
</dbReference>
<accession>A0A6N7Z5K1</accession>
<dbReference type="RefSeq" id="WP_208024556.1">
    <property type="nucleotide sequence ID" value="NZ_WMBA01000051.1"/>
</dbReference>
<feature type="transmembrane region" description="Helical" evidence="5">
    <location>
        <begin position="65"/>
        <end position="87"/>
    </location>
</feature>
<evidence type="ECO:0000256" key="5">
    <source>
        <dbReference type="SAM" id="Phobius"/>
    </source>
</evidence>
<feature type="domain" description="Luciferase-like" evidence="6">
    <location>
        <begin position="11"/>
        <end position="245"/>
    </location>
</feature>
<keyword evidence="8" id="KW-1185">Reference proteome</keyword>
<evidence type="ECO:0000256" key="4">
    <source>
        <dbReference type="ARBA" id="ARBA00023033"/>
    </source>
</evidence>
<dbReference type="PANTHER" id="PTHR42847:SF4">
    <property type="entry name" value="ALKANESULFONATE MONOOXYGENASE-RELATED"/>
    <property type="match status" value="1"/>
</dbReference>
<dbReference type="Proteomes" id="UP000440096">
    <property type="component" value="Unassembled WGS sequence"/>
</dbReference>
<dbReference type="PANTHER" id="PTHR42847">
    <property type="entry name" value="ALKANESULFONATE MONOOXYGENASE"/>
    <property type="match status" value="1"/>
</dbReference>
<evidence type="ECO:0000256" key="3">
    <source>
        <dbReference type="ARBA" id="ARBA00023002"/>
    </source>
</evidence>